<dbReference type="EMBL" id="JBHRVV010000001">
    <property type="protein sequence ID" value="MFC3457495.1"/>
    <property type="molecule type" value="Genomic_DNA"/>
</dbReference>
<dbReference type="RefSeq" id="WP_379733788.1">
    <property type="nucleotide sequence ID" value="NZ_JBHRVV010000001.1"/>
</dbReference>
<name>A0ABV7PH60_9BURK</name>
<evidence type="ECO:0000256" key="1">
    <source>
        <dbReference type="SAM" id="Phobius"/>
    </source>
</evidence>
<comment type="caution">
    <text evidence="2">The sequence shown here is derived from an EMBL/GenBank/DDBJ whole genome shotgun (WGS) entry which is preliminary data.</text>
</comment>
<keyword evidence="3" id="KW-1185">Reference proteome</keyword>
<evidence type="ECO:0008006" key="4">
    <source>
        <dbReference type="Google" id="ProtNLM"/>
    </source>
</evidence>
<organism evidence="2 3">
    <name type="scientific">Massilia haematophila</name>
    <dbReference type="NCBI Taxonomy" id="457923"/>
    <lineage>
        <taxon>Bacteria</taxon>
        <taxon>Pseudomonadati</taxon>
        <taxon>Pseudomonadota</taxon>
        <taxon>Betaproteobacteria</taxon>
        <taxon>Burkholderiales</taxon>
        <taxon>Oxalobacteraceae</taxon>
        <taxon>Telluria group</taxon>
        <taxon>Massilia</taxon>
    </lineage>
</organism>
<reference evidence="3" key="1">
    <citation type="journal article" date="2019" name="Int. J. Syst. Evol. Microbiol.">
        <title>The Global Catalogue of Microorganisms (GCM) 10K type strain sequencing project: providing services to taxonomists for standard genome sequencing and annotation.</title>
        <authorList>
            <consortium name="The Broad Institute Genomics Platform"/>
            <consortium name="The Broad Institute Genome Sequencing Center for Infectious Disease"/>
            <person name="Wu L."/>
            <person name="Ma J."/>
        </authorList>
    </citation>
    <scope>NUCLEOTIDE SEQUENCE [LARGE SCALE GENOMIC DNA]</scope>
    <source>
        <strain evidence="3">CCM 7480</strain>
    </source>
</reference>
<keyword evidence="1" id="KW-0812">Transmembrane</keyword>
<protein>
    <recommendedName>
        <fullName evidence="4">MSHA biogenesis protein MshJ</fullName>
    </recommendedName>
</protein>
<proteinExistence type="predicted"/>
<keyword evidence="1" id="KW-1133">Transmembrane helix</keyword>
<evidence type="ECO:0000313" key="2">
    <source>
        <dbReference type="EMBL" id="MFC3457495.1"/>
    </source>
</evidence>
<gene>
    <name evidence="2" type="ORF">ACFOPH_04455</name>
</gene>
<sequence length="239" mass="26184">MKQAWIKFAARIDALTLRERIMVFAASAAAIVFLLHFFALGPQLRRQDALKAQIGQQSNNIEGIDNEIRARVEAAQRDPDAPARERLAAVRKETEALSLQLRAMQNGLVAPERMAPLLDSILRANGRLSLVSVRTLPAESVLEAGRRAMAESVAPAPGAAAPAGAPGTESSPAELLYRHGVEITVRGNYLDMVDYMAALESLPTQLFWGRAELAAETWPASRLSLTLYTLSLDRKWMKL</sequence>
<keyword evidence="1" id="KW-0472">Membrane</keyword>
<feature type="transmembrane region" description="Helical" evidence="1">
    <location>
        <begin position="21"/>
        <end position="41"/>
    </location>
</feature>
<accession>A0ABV7PH60</accession>
<dbReference type="Proteomes" id="UP001595665">
    <property type="component" value="Unassembled WGS sequence"/>
</dbReference>
<evidence type="ECO:0000313" key="3">
    <source>
        <dbReference type="Proteomes" id="UP001595665"/>
    </source>
</evidence>